<evidence type="ECO:0000313" key="1">
    <source>
        <dbReference type="EMBL" id="KAA6364640.1"/>
    </source>
</evidence>
<evidence type="ECO:0000313" key="2">
    <source>
        <dbReference type="Proteomes" id="UP000324800"/>
    </source>
</evidence>
<reference evidence="1 2" key="1">
    <citation type="submission" date="2019-03" db="EMBL/GenBank/DDBJ databases">
        <title>Single cell metagenomics reveals metabolic interactions within the superorganism composed of flagellate Streblomastix strix and complex community of Bacteroidetes bacteria on its surface.</title>
        <authorList>
            <person name="Treitli S.C."/>
            <person name="Kolisko M."/>
            <person name="Husnik F."/>
            <person name="Keeling P."/>
            <person name="Hampl V."/>
        </authorList>
    </citation>
    <scope>NUCLEOTIDE SEQUENCE [LARGE SCALE GENOMIC DNA]</scope>
    <source>
        <strain evidence="1">ST1C</strain>
    </source>
</reference>
<protein>
    <submittedName>
        <fullName evidence="1">Uncharacterized protein</fullName>
    </submittedName>
</protein>
<name>A0A5J4U3D9_9EUKA</name>
<organism evidence="1 2">
    <name type="scientific">Streblomastix strix</name>
    <dbReference type="NCBI Taxonomy" id="222440"/>
    <lineage>
        <taxon>Eukaryota</taxon>
        <taxon>Metamonada</taxon>
        <taxon>Preaxostyla</taxon>
        <taxon>Oxymonadida</taxon>
        <taxon>Streblomastigidae</taxon>
        <taxon>Streblomastix</taxon>
    </lineage>
</organism>
<dbReference type="AlphaFoldDB" id="A0A5J4U3D9"/>
<dbReference type="EMBL" id="SNRW01021401">
    <property type="protein sequence ID" value="KAA6364640.1"/>
    <property type="molecule type" value="Genomic_DNA"/>
</dbReference>
<proteinExistence type="predicted"/>
<dbReference type="Proteomes" id="UP000324800">
    <property type="component" value="Unassembled WGS sequence"/>
</dbReference>
<sequence>MKFRKIEEELKVNIVIPIRKEQIKRFNPTFMIKKSKLKMQKNTGCESVELIDCRLPLQNARFDRGETNNQTWALEYFNGTNQHITLSVKGIQVLKPSWQVQEKRFYQNI</sequence>
<gene>
    <name evidence="1" type="ORF">EZS28_039834</name>
</gene>
<comment type="caution">
    <text evidence="1">The sequence shown here is derived from an EMBL/GenBank/DDBJ whole genome shotgun (WGS) entry which is preliminary data.</text>
</comment>
<accession>A0A5J4U3D9</accession>